<comment type="caution">
    <text evidence="1">The sequence shown here is derived from an EMBL/GenBank/DDBJ whole genome shotgun (WGS) entry which is preliminary data.</text>
</comment>
<dbReference type="EMBL" id="JAMZEC010000001">
    <property type="protein sequence ID" value="MCP2343991.1"/>
    <property type="molecule type" value="Genomic_DNA"/>
</dbReference>
<reference evidence="1 2" key="1">
    <citation type="submission" date="2022-06" db="EMBL/GenBank/DDBJ databases">
        <title>Sequencing the genomes of 1000 actinobacteria strains.</title>
        <authorList>
            <person name="Klenk H.-P."/>
        </authorList>
    </citation>
    <scope>NUCLEOTIDE SEQUENCE [LARGE SCALE GENOMIC DNA]</scope>
    <source>
        <strain evidence="1 2">DSM 44170</strain>
    </source>
</reference>
<name>A0ABT1JQI6_9ACTN</name>
<gene>
    <name evidence="1" type="ORF">HD595_000113</name>
</gene>
<keyword evidence="2" id="KW-1185">Reference proteome</keyword>
<dbReference type="Proteomes" id="UP001320766">
    <property type="component" value="Unassembled WGS sequence"/>
</dbReference>
<protein>
    <submittedName>
        <fullName evidence="1">Uncharacterized protein</fullName>
    </submittedName>
</protein>
<proteinExistence type="predicted"/>
<sequence>MIIDVVDAFEQLQRLAAELGERGFDARVRAGRDCPATLSVTNAIVPVLTESVFTAPKDDGQEWFWFPWPAPIGPVEDVQRAADRIETVLAAEVRRPAS</sequence>
<dbReference type="RefSeq" id="WP_253764967.1">
    <property type="nucleotide sequence ID" value="NZ_BAAAVE010000001.1"/>
</dbReference>
<evidence type="ECO:0000313" key="1">
    <source>
        <dbReference type="EMBL" id="MCP2343991.1"/>
    </source>
</evidence>
<evidence type="ECO:0000313" key="2">
    <source>
        <dbReference type="Proteomes" id="UP001320766"/>
    </source>
</evidence>
<accession>A0ABT1JQI6</accession>
<organism evidence="1 2">
    <name type="scientific">Nonomuraea roseoviolacea subsp. carminata</name>
    <dbReference type="NCBI Taxonomy" id="160689"/>
    <lineage>
        <taxon>Bacteria</taxon>
        <taxon>Bacillati</taxon>
        <taxon>Actinomycetota</taxon>
        <taxon>Actinomycetes</taxon>
        <taxon>Streptosporangiales</taxon>
        <taxon>Streptosporangiaceae</taxon>
        <taxon>Nonomuraea</taxon>
    </lineage>
</organism>